<evidence type="ECO:0000313" key="4">
    <source>
        <dbReference type="EMBL" id="KAG2944557.1"/>
    </source>
</evidence>
<evidence type="ECO:0000313" key="2">
    <source>
        <dbReference type="EMBL" id="KAG2859330.1"/>
    </source>
</evidence>
<dbReference type="EMBL" id="RCML01000121">
    <property type="protein sequence ID" value="KAG2990194.1"/>
    <property type="molecule type" value="Genomic_DNA"/>
</dbReference>
<sequence length="516" mass="58573">MTELPQDIQDMTLKESVDALMSNLQNERKWRNVQTVLPESFGLVARVLTQQAQLIHKLEHRIEEMKRAQAAAASSDHAAALEERVCTDAKHRMARLRKEVSGRLDQQQMIIQQKCVQIEQNLEQRCSQIDERIDQLVQSTQHQLKDQDLHFKSARILDEDKLAQLRQDVVQKVEDLESQLSEARKEAVVVPVIKEVAVASPEIPERNVNAIREDLARVSLDVKDAEARIDYQIAALRQELVMTIGKKLCKSEVTKLLSRKMDAMDAWKQLAEKADSTRVEEVACTLMDSIQRHQESTMGDVERLRQLSESKANALELVQVKHNMHNILSVAESIQHELSTLQREVNEKMTVADVKELLDSQSTMNGLQEAMKQVENAAVGDFMTKAQYENINRQIQAITRQLRSEIYQARYIWKDGRPSAKQTIQWSSQVAAFFTNYCPSIQVLVNGEPAILMRSPSDKKEVARSASYGVRRLHHSAGNVAGLSVEVFLALPARALVAISYDIDEKAQGFLNLRKL</sequence>
<gene>
    <name evidence="2" type="ORF">PC113_g9027</name>
    <name evidence="3" type="ORF">PC115_g9681</name>
    <name evidence="4" type="ORF">PC117_g9002</name>
    <name evidence="5" type="ORF">PC118_g5749</name>
</gene>
<dbReference type="Proteomes" id="UP000736787">
    <property type="component" value="Unassembled WGS sequence"/>
</dbReference>
<evidence type="ECO:0000313" key="3">
    <source>
        <dbReference type="EMBL" id="KAG2920845.1"/>
    </source>
</evidence>
<dbReference type="PANTHER" id="PTHR40131">
    <property type="entry name" value="C1Q DOMAIN-CONTAINING PROTEIN"/>
    <property type="match status" value="1"/>
</dbReference>
<dbReference type="VEuPathDB" id="FungiDB:PC110_g10507"/>
<protein>
    <submittedName>
        <fullName evidence="2">Uncharacterized protein</fullName>
    </submittedName>
</protein>
<dbReference type="Proteomes" id="UP000697107">
    <property type="component" value="Unassembled WGS sequence"/>
</dbReference>
<dbReference type="EMBL" id="RCMI01000272">
    <property type="protein sequence ID" value="KAG2920845.1"/>
    <property type="molecule type" value="Genomic_DNA"/>
</dbReference>
<reference evidence="2" key="1">
    <citation type="submission" date="2018-10" db="EMBL/GenBank/DDBJ databases">
        <title>Effector identification in a new, highly contiguous assembly of the strawberry crown rot pathogen Phytophthora cactorum.</title>
        <authorList>
            <person name="Armitage A.D."/>
            <person name="Nellist C.F."/>
            <person name="Bates H."/>
            <person name="Vickerstaff R.J."/>
            <person name="Harrison R.J."/>
        </authorList>
    </citation>
    <scope>NUCLEOTIDE SEQUENCE</scope>
    <source>
        <strain evidence="2">15-7</strain>
        <strain evidence="3">4032</strain>
        <strain evidence="4">4040</strain>
        <strain evidence="5">P415</strain>
    </source>
</reference>
<evidence type="ECO:0000313" key="6">
    <source>
        <dbReference type="Proteomes" id="UP000735874"/>
    </source>
</evidence>
<dbReference type="EMBL" id="RCMK01000201">
    <property type="protein sequence ID" value="KAG2944557.1"/>
    <property type="molecule type" value="Genomic_DNA"/>
</dbReference>
<proteinExistence type="predicted"/>
<keyword evidence="1" id="KW-0175">Coiled coil</keyword>
<dbReference type="EMBL" id="RCMG01000220">
    <property type="protein sequence ID" value="KAG2859330.1"/>
    <property type="molecule type" value="Genomic_DNA"/>
</dbReference>
<feature type="coiled-coil region" evidence="1">
    <location>
        <begin position="119"/>
        <end position="228"/>
    </location>
</feature>
<evidence type="ECO:0000256" key="1">
    <source>
        <dbReference type="SAM" id="Coils"/>
    </source>
</evidence>
<organism evidence="2 6">
    <name type="scientific">Phytophthora cactorum</name>
    <dbReference type="NCBI Taxonomy" id="29920"/>
    <lineage>
        <taxon>Eukaryota</taxon>
        <taxon>Sar</taxon>
        <taxon>Stramenopiles</taxon>
        <taxon>Oomycota</taxon>
        <taxon>Peronosporomycetes</taxon>
        <taxon>Peronosporales</taxon>
        <taxon>Peronosporaceae</taxon>
        <taxon>Phytophthora</taxon>
    </lineage>
</organism>
<evidence type="ECO:0000313" key="5">
    <source>
        <dbReference type="EMBL" id="KAG2990194.1"/>
    </source>
</evidence>
<comment type="caution">
    <text evidence="2">The sequence shown here is derived from an EMBL/GenBank/DDBJ whole genome shotgun (WGS) entry which is preliminary data.</text>
</comment>
<dbReference type="Proteomes" id="UP000774804">
    <property type="component" value="Unassembled WGS sequence"/>
</dbReference>
<dbReference type="Proteomes" id="UP000735874">
    <property type="component" value="Unassembled WGS sequence"/>
</dbReference>
<dbReference type="AlphaFoldDB" id="A0A8T0ZAS1"/>
<dbReference type="PANTHER" id="PTHR40131:SF1">
    <property type="entry name" value="C1Q DOMAIN-CONTAINING PROTEIN"/>
    <property type="match status" value="1"/>
</dbReference>
<name>A0A8T0ZAS1_9STRA</name>
<accession>A0A8T0ZAS1</accession>